<name>A0AAW0LWQ4_QUESU</name>
<keyword evidence="3" id="KW-1133">Transmembrane helix</keyword>
<keyword evidence="5" id="KW-1185">Reference proteome</keyword>
<evidence type="ECO:0000256" key="2">
    <source>
        <dbReference type="ARBA" id="ARBA00022737"/>
    </source>
</evidence>
<evidence type="ECO:0000256" key="1">
    <source>
        <dbReference type="ARBA" id="ARBA00022574"/>
    </source>
</evidence>
<keyword evidence="3" id="KW-0472">Membrane</keyword>
<feature type="transmembrane region" description="Helical" evidence="3">
    <location>
        <begin position="132"/>
        <end position="152"/>
    </location>
</feature>
<proteinExistence type="predicted"/>
<organism evidence="4 5">
    <name type="scientific">Quercus suber</name>
    <name type="common">Cork oak</name>
    <dbReference type="NCBI Taxonomy" id="58331"/>
    <lineage>
        <taxon>Eukaryota</taxon>
        <taxon>Viridiplantae</taxon>
        <taxon>Streptophyta</taxon>
        <taxon>Embryophyta</taxon>
        <taxon>Tracheophyta</taxon>
        <taxon>Spermatophyta</taxon>
        <taxon>Magnoliopsida</taxon>
        <taxon>eudicotyledons</taxon>
        <taxon>Gunneridae</taxon>
        <taxon>Pentapetalae</taxon>
        <taxon>rosids</taxon>
        <taxon>fabids</taxon>
        <taxon>Fagales</taxon>
        <taxon>Fagaceae</taxon>
        <taxon>Quercus</taxon>
    </lineage>
</organism>
<reference evidence="4 5" key="1">
    <citation type="journal article" date="2018" name="Sci. Data">
        <title>The draft genome sequence of cork oak.</title>
        <authorList>
            <person name="Ramos A.M."/>
            <person name="Usie A."/>
            <person name="Barbosa P."/>
            <person name="Barros P.M."/>
            <person name="Capote T."/>
            <person name="Chaves I."/>
            <person name="Simoes F."/>
            <person name="Abreu I."/>
            <person name="Carrasquinho I."/>
            <person name="Faro C."/>
            <person name="Guimaraes J.B."/>
            <person name="Mendonca D."/>
            <person name="Nobrega F."/>
            <person name="Rodrigues L."/>
            <person name="Saibo N.J.M."/>
            <person name="Varela M.C."/>
            <person name="Egas C."/>
            <person name="Matos J."/>
            <person name="Miguel C.M."/>
            <person name="Oliveira M.M."/>
            <person name="Ricardo C.P."/>
            <person name="Goncalves S."/>
        </authorList>
    </citation>
    <scope>NUCLEOTIDE SEQUENCE [LARGE SCALE GENOMIC DNA]</scope>
    <source>
        <strain evidence="5">cv. HL8</strain>
    </source>
</reference>
<accession>A0AAW0LWQ4</accession>
<sequence length="244" mass="26867">MPQDLPGFYYDKEKNRYFPIKGPIPGSSRSSSLATAQEPTPKSTRCALAKIFHLFDWFDACGVITLMVQVSFWWFRNILISGNGWHTLRHVLYLGGLITTYPSREVVSLPMALGEQGEFLGSTPGNSSHSRGLTAVTQLVVAMATGFVVAVISRAKFQVWKYGGTDKIVNGALEQIHIDVQTLEGQSEMDVLLAGGVHGSLRHPNVSFSRFSVCGGNGALTYLLYFSAFLWFYVTFSTNGLVIQ</sequence>
<dbReference type="Proteomes" id="UP000237347">
    <property type="component" value="Unassembled WGS sequence"/>
</dbReference>
<dbReference type="InterPro" id="IPR052254">
    <property type="entry name" value="CUL4-DDB1_E3_ligase_receptor"/>
</dbReference>
<feature type="transmembrane region" description="Helical" evidence="3">
    <location>
        <begin position="54"/>
        <end position="75"/>
    </location>
</feature>
<dbReference type="PANTHER" id="PTHR44472">
    <property type="entry name" value="DDB1- AND CUL4-ASSOCIATED FACTOR 4-RELATED"/>
    <property type="match status" value="1"/>
</dbReference>
<feature type="transmembrane region" description="Helical" evidence="3">
    <location>
        <begin position="211"/>
        <end position="234"/>
    </location>
</feature>
<keyword evidence="3" id="KW-0812">Transmembrane</keyword>
<comment type="caution">
    <text evidence="4">The sequence shown here is derived from an EMBL/GenBank/DDBJ whole genome shotgun (WGS) entry which is preliminary data.</text>
</comment>
<protein>
    <submittedName>
        <fullName evidence="4">Uncharacterized protein</fullName>
    </submittedName>
</protein>
<dbReference type="PANTHER" id="PTHR44472:SF1">
    <property type="entry name" value="DDB1 AND CUL4 ASSOCIATED FACTOR 4"/>
    <property type="match status" value="1"/>
</dbReference>
<dbReference type="AlphaFoldDB" id="A0AAW0LWQ4"/>
<evidence type="ECO:0000256" key="3">
    <source>
        <dbReference type="SAM" id="Phobius"/>
    </source>
</evidence>
<gene>
    <name evidence="4" type="ORF">CFP56_024978</name>
</gene>
<keyword evidence="2" id="KW-0677">Repeat</keyword>
<dbReference type="EMBL" id="PKMF04000039">
    <property type="protein sequence ID" value="KAK7856083.1"/>
    <property type="molecule type" value="Genomic_DNA"/>
</dbReference>
<keyword evidence="1" id="KW-0853">WD repeat</keyword>
<evidence type="ECO:0000313" key="4">
    <source>
        <dbReference type="EMBL" id="KAK7856083.1"/>
    </source>
</evidence>
<evidence type="ECO:0000313" key="5">
    <source>
        <dbReference type="Proteomes" id="UP000237347"/>
    </source>
</evidence>